<dbReference type="InterPro" id="IPR017884">
    <property type="entry name" value="SANT_dom"/>
</dbReference>
<dbReference type="CDD" id="cd00167">
    <property type="entry name" value="SANT"/>
    <property type="match status" value="1"/>
</dbReference>
<evidence type="ECO:0000256" key="1">
    <source>
        <dbReference type="ARBA" id="ARBA00004123"/>
    </source>
</evidence>
<name>A0AAV9J1I1_CYACA</name>
<dbReference type="Gene3D" id="1.10.10.60">
    <property type="entry name" value="Homeodomain-like"/>
    <property type="match status" value="1"/>
</dbReference>
<dbReference type="InterPro" id="IPR017930">
    <property type="entry name" value="Myb_dom"/>
</dbReference>
<feature type="domain" description="Myb-like" evidence="7">
    <location>
        <begin position="39"/>
        <end position="84"/>
    </location>
</feature>
<feature type="region of interest" description="Disordered" evidence="6">
    <location>
        <begin position="126"/>
        <end position="166"/>
    </location>
</feature>
<organism evidence="10 11">
    <name type="scientific">Cyanidium caldarium</name>
    <name type="common">Red alga</name>
    <dbReference type="NCBI Taxonomy" id="2771"/>
    <lineage>
        <taxon>Eukaryota</taxon>
        <taxon>Rhodophyta</taxon>
        <taxon>Bangiophyceae</taxon>
        <taxon>Cyanidiales</taxon>
        <taxon>Cyanidiaceae</taxon>
        <taxon>Cyanidium</taxon>
    </lineage>
</organism>
<evidence type="ECO:0000256" key="6">
    <source>
        <dbReference type="SAM" id="MobiDB-lite"/>
    </source>
</evidence>
<comment type="subcellular location">
    <subcellularLocation>
        <location evidence="1">Nucleus</location>
    </subcellularLocation>
</comment>
<dbReference type="FunFam" id="1.10.10.60:FF:000023">
    <property type="entry name" value="protein REVEILLE 6 isoform X1"/>
    <property type="match status" value="1"/>
</dbReference>
<dbReference type="SUPFAM" id="SSF46689">
    <property type="entry name" value="Homeodomain-like"/>
    <property type="match status" value="1"/>
</dbReference>
<feature type="compositionally biased region" description="Polar residues" evidence="6">
    <location>
        <begin position="239"/>
        <end position="248"/>
    </location>
</feature>
<dbReference type="SMART" id="SM00717">
    <property type="entry name" value="SANT"/>
    <property type="match status" value="1"/>
</dbReference>
<dbReference type="Proteomes" id="UP001301350">
    <property type="component" value="Unassembled WGS sequence"/>
</dbReference>
<keyword evidence="2" id="KW-0805">Transcription regulation</keyword>
<dbReference type="PANTHER" id="PTHR12802">
    <property type="entry name" value="SWI/SNF COMPLEX-RELATED"/>
    <property type="match status" value="1"/>
</dbReference>
<feature type="domain" description="HTH myb-type" evidence="9">
    <location>
        <begin position="39"/>
        <end position="88"/>
    </location>
</feature>
<evidence type="ECO:0000256" key="3">
    <source>
        <dbReference type="ARBA" id="ARBA00023125"/>
    </source>
</evidence>
<keyword evidence="3" id="KW-0238">DNA-binding</keyword>
<evidence type="ECO:0000313" key="10">
    <source>
        <dbReference type="EMBL" id="KAK4538174.1"/>
    </source>
</evidence>
<evidence type="ECO:0000256" key="2">
    <source>
        <dbReference type="ARBA" id="ARBA00023015"/>
    </source>
</evidence>
<dbReference type="InterPro" id="IPR006447">
    <property type="entry name" value="Myb_dom_plants"/>
</dbReference>
<dbReference type="PROSITE" id="PS51294">
    <property type="entry name" value="HTH_MYB"/>
    <property type="match status" value="1"/>
</dbReference>
<evidence type="ECO:0000313" key="11">
    <source>
        <dbReference type="Proteomes" id="UP001301350"/>
    </source>
</evidence>
<reference evidence="10 11" key="1">
    <citation type="submission" date="2022-07" db="EMBL/GenBank/DDBJ databases">
        <title>Genome-wide signatures of adaptation to extreme environments.</title>
        <authorList>
            <person name="Cho C.H."/>
            <person name="Yoon H.S."/>
        </authorList>
    </citation>
    <scope>NUCLEOTIDE SEQUENCE [LARGE SCALE GENOMIC DNA]</scope>
    <source>
        <strain evidence="10 11">DBV 063 E5</strain>
    </source>
</reference>
<accession>A0AAV9J1I1</accession>
<feature type="compositionally biased region" description="Basic and acidic residues" evidence="6">
    <location>
        <begin position="130"/>
        <end position="141"/>
    </location>
</feature>
<dbReference type="InterPro" id="IPR001005">
    <property type="entry name" value="SANT/Myb"/>
</dbReference>
<proteinExistence type="predicted"/>
<evidence type="ECO:0000259" key="9">
    <source>
        <dbReference type="PROSITE" id="PS51294"/>
    </source>
</evidence>
<evidence type="ECO:0000259" key="7">
    <source>
        <dbReference type="PROSITE" id="PS50090"/>
    </source>
</evidence>
<dbReference type="NCBIfam" id="TIGR01557">
    <property type="entry name" value="myb_SHAQKYF"/>
    <property type="match status" value="1"/>
</dbReference>
<feature type="region of interest" description="Disordered" evidence="6">
    <location>
        <begin position="1"/>
        <end position="33"/>
    </location>
</feature>
<evidence type="ECO:0000256" key="4">
    <source>
        <dbReference type="ARBA" id="ARBA00023163"/>
    </source>
</evidence>
<keyword evidence="5" id="KW-0539">Nucleus</keyword>
<evidence type="ECO:0000256" key="5">
    <source>
        <dbReference type="ARBA" id="ARBA00023242"/>
    </source>
</evidence>
<dbReference type="Pfam" id="PF00249">
    <property type="entry name" value="Myb_DNA-binding"/>
    <property type="match status" value="1"/>
</dbReference>
<dbReference type="AlphaFoldDB" id="A0AAV9J1I1"/>
<protein>
    <submittedName>
        <fullName evidence="10">Uncharacterized protein</fullName>
    </submittedName>
</protein>
<dbReference type="PROSITE" id="PS50090">
    <property type="entry name" value="MYB_LIKE"/>
    <property type="match status" value="1"/>
</dbReference>
<comment type="caution">
    <text evidence="10">The sequence shown here is derived from an EMBL/GenBank/DDBJ whole genome shotgun (WGS) entry which is preliminary data.</text>
</comment>
<dbReference type="GO" id="GO:0005634">
    <property type="term" value="C:nucleus"/>
    <property type="evidence" value="ECO:0007669"/>
    <property type="project" value="UniProtKB-SubCell"/>
</dbReference>
<keyword evidence="11" id="KW-1185">Reference proteome</keyword>
<keyword evidence="4" id="KW-0804">Transcription</keyword>
<feature type="region of interest" description="Disordered" evidence="6">
    <location>
        <begin position="186"/>
        <end position="249"/>
    </location>
</feature>
<dbReference type="PROSITE" id="PS51293">
    <property type="entry name" value="SANT"/>
    <property type="match status" value="1"/>
</dbReference>
<dbReference type="InterPro" id="IPR009057">
    <property type="entry name" value="Homeodomain-like_sf"/>
</dbReference>
<gene>
    <name evidence="10" type="ORF">CDCA_CDCA16G4199</name>
</gene>
<dbReference type="GO" id="GO:0003677">
    <property type="term" value="F:DNA binding"/>
    <property type="evidence" value="ECO:0007669"/>
    <property type="project" value="UniProtKB-KW"/>
</dbReference>
<dbReference type="PANTHER" id="PTHR12802:SF146">
    <property type="entry name" value="PROTEIN REVEILLE 3"/>
    <property type="match status" value="1"/>
</dbReference>
<feature type="domain" description="SANT" evidence="8">
    <location>
        <begin position="37"/>
        <end position="88"/>
    </location>
</feature>
<dbReference type="GO" id="GO:0010468">
    <property type="term" value="P:regulation of gene expression"/>
    <property type="evidence" value="ECO:0007669"/>
    <property type="project" value="UniProtKB-ARBA"/>
</dbReference>
<sequence length="346" mass="37808">MAPRGEQEGQPPRPSSDKEVALTPVTQRPRKPYLRVRPREAWTEEEHQRFVEGLRQYGRNWKQIEALVGTKNVVQIRSHAQKYFLKVQKANAAVLIPPPRHRRRQTAAPSGAGSVAEGVTVAAVPGGAAETREAGREEATRVRTPAVSKSRSSDERARSRVSAPAIETADCSEGAVCMPDARDTLARTEPDEQPSSGEVGEAPRGAPASWLEQGGGRDPGECMRSSSPVRAESPRSRGAASTHSNAQHEAQPDFSRIYAFFASLFEERAAAAAPASAPVWSAAEIWRRLGCLNKLERELARILLRYLARNLSDGEGVEEMVAGFRRTAKHCSLSAMQLAPNADHRR</sequence>
<evidence type="ECO:0000259" key="8">
    <source>
        <dbReference type="PROSITE" id="PS51293"/>
    </source>
</evidence>
<dbReference type="EMBL" id="JANCYW010000016">
    <property type="protein sequence ID" value="KAK4538174.1"/>
    <property type="molecule type" value="Genomic_DNA"/>
</dbReference>